<feature type="domain" description="NadR/Ttd14 AAA" evidence="1">
    <location>
        <begin position="163"/>
        <end position="327"/>
    </location>
</feature>
<sequence>MRFRHALVVGKFYPPHRGHHHLIRSAAAVSERTTVAMLGASVESMSIPDRVSWLSAEHSGDPGVMVLGDLDDHPIDFHDDAVWEAHLGVIRAVLARRAMADGGSPVVDAVFSGEDYGPELAARLGAAHVRVERLSVSGTAVRRDPVGRWGDLATSTRAGLAVRVVVVGAESTGTTTLSRALAEHFGAPWVGEYGREHTERKLAAARELEKAAPPGLDELMWTDGDFVDVALRQSAAEDAAAGQGPLLVCDNDAWAATVWAERYLGRPCALPIPSREPALYLLTDHVGVPFEQDGWRDGEHLRAWMTARFARALRDRGVPWVLLSGTPRHRLRRAARACAEAMRTHLRWAPPLTPATEEG</sequence>
<evidence type="ECO:0000313" key="2">
    <source>
        <dbReference type="EMBL" id="GGS60375.1"/>
    </source>
</evidence>
<gene>
    <name evidence="2" type="ORF">GCM10010171_64090</name>
</gene>
<evidence type="ECO:0000313" key="3">
    <source>
        <dbReference type="Proteomes" id="UP000660680"/>
    </source>
</evidence>
<comment type="caution">
    <text evidence="2">The sequence shown here is derived from an EMBL/GenBank/DDBJ whole genome shotgun (WGS) entry which is preliminary data.</text>
</comment>
<keyword evidence="3" id="KW-1185">Reference proteome</keyword>
<dbReference type="SUPFAM" id="SSF52374">
    <property type="entry name" value="Nucleotidylyl transferase"/>
    <property type="match status" value="1"/>
</dbReference>
<dbReference type="Proteomes" id="UP000660680">
    <property type="component" value="Unassembled WGS sequence"/>
</dbReference>
<dbReference type="Gene3D" id="3.40.50.300">
    <property type="entry name" value="P-loop containing nucleotide triphosphate hydrolases"/>
    <property type="match status" value="1"/>
</dbReference>
<dbReference type="PANTHER" id="PTHR37512">
    <property type="entry name" value="TRIFUNCTIONAL NAD BIOSYNTHESIS/REGULATOR PROTEIN NADR"/>
    <property type="match status" value="1"/>
</dbReference>
<reference evidence="2" key="1">
    <citation type="journal article" date="2014" name="Int. J. Syst. Evol. Microbiol.">
        <title>Complete genome sequence of Corynebacterium casei LMG S-19264T (=DSM 44701T), isolated from a smear-ripened cheese.</title>
        <authorList>
            <consortium name="US DOE Joint Genome Institute (JGI-PGF)"/>
            <person name="Walter F."/>
            <person name="Albersmeier A."/>
            <person name="Kalinowski J."/>
            <person name="Ruckert C."/>
        </authorList>
    </citation>
    <scope>NUCLEOTIDE SEQUENCE</scope>
    <source>
        <strain evidence="2">JCM 3276</strain>
    </source>
</reference>
<dbReference type="Gene3D" id="3.40.50.620">
    <property type="entry name" value="HUPs"/>
    <property type="match status" value="1"/>
</dbReference>
<dbReference type="EMBL" id="BMRB01000013">
    <property type="protein sequence ID" value="GGS60375.1"/>
    <property type="molecule type" value="Genomic_DNA"/>
</dbReference>
<name>A0A918GUR5_9PSEU</name>
<proteinExistence type="predicted"/>
<protein>
    <recommendedName>
        <fullName evidence="1">NadR/Ttd14 AAA domain-containing protein</fullName>
    </recommendedName>
</protein>
<dbReference type="AlphaFoldDB" id="A0A918GUR5"/>
<dbReference type="InterPro" id="IPR027417">
    <property type="entry name" value="P-loop_NTPase"/>
</dbReference>
<organism evidence="2 3">
    <name type="scientific">Actinokineospora fastidiosa</name>
    <dbReference type="NCBI Taxonomy" id="1816"/>
    <lineage>
        <taxon>Bacteria</taxon>
        <taxon>Bacillati</taxon>
        <taxon>Actinomycetota</taxon>
        <taxon>Actinomycetes</taxon>
        <taxon>Pseudonocardiales</taxon>
        <taxon>Pseudonocardiaceae</taxon>
        <taxon>Actinokineospora</taxon>
    </lineage>
</organism>
<evidence type="ECO:0000259" key="1">
    <source>
        <dbReference type="Pfam" id="PF13521"/>
    </source>
</evidence>
<dbReference type="Pfam" id="PF13521">
    <property type="entry name" value="AAA_28"/>
    <property type="match status" value="1"/>
</dbReference>
<accession>A0A918GUR5</accession>
<dbReference type="InterPro" id="IPR014729">
    <property type="entry name" value="Rossmann-like_a/b/a_fold"/>
</dbReference>
<dbReference type="InterPro" id="IPR038727">
    <property type="entry name" value="NadR/Ttd14_AAA_dom"/>
</dbReference>
<dbReference type="InterPro" id="IPR052735">
    <property type="entry name" value="NAD_biosynth-regulator"/>
</dbReference>
<dbReference type="RefSeq" id="WP_189214378.1">
    <property type="nucleotide sequence ID" value="NZ_BMRB01000013.1"/>
</dbReference>
<reference evidence="2" key="2">
    <citation type="submission" date="2020-09" db="EMBL/GenBank/DDBJ databases">
        <authorList>
            <person name="Sun Q."/>
            <person name="Ohkuma M."/>
        </authorList>
    </citation>
    <scope>NUCLEOTIDE SEQUENCE</scope>
    <source>
        <strain evidence="2">JCM 3276</strain>
    </source>
</reference>
<dbReference type="PANTHER" id="PTHR37512:SF1">
    <property type="entry name" value="NADR_TTD14 AAA DOMAIN-CONTAINING PROTEIN"/>
    <property type="match status" value="1"/>
</dbReference>